<sequence length="123" mass="13516">MLKSSTKVSVIQLSRYMAMFTNTSKDSTATFFDATSLGYQKTFQTPCPINSAALSPNYDHVVLGGGQEARDRTTASTRIDKFETRFSHLAFEKDFESISGHFVTFNSAALHHNGKSHSPCGKA</sequence>
<proteinExistence type="predicted"/>
<accession>A6KC13</accession>
<evidence type="ECO:0000313" key="3">
    <source>
        <dbReference type="EMBL" id="EDL87129.1"/>
    </source>
</evidence>
<feature type="non-terminal residue" evidence="3">
    <location>
        <position position="123"/>
    </location>
</feature>
<dbReference type="InterPro" id="IPR015943">
    <property type="entry name" value="WD40/YVTN_repeat-like_dom_sf"/>
</dbReference>
<evidence type="ECO:0000256" key="1">
    <source>
        <dbReference type="ARBA" id="ARBA00022574"/>
    </source>
</evidence>
<dbReference type="Gene3D" id="2.130.10.10">
    <property type="entry name" value="YVTN repeat-like/Quinoprotein amine dehydrogenase"/>
    <property type="match status" value="1"/>
</dbReference>
<name>A6KC13_RAT</name>
<dbReference type="PANTHER" id="PTHR19877:SF1">
    <property type="entry name" value="EUKARYOTIC TRANSLATION INITIATION FACTOR 3 SUBUNIT I"/>
    <property type="match status" value="1"/>
</dbReference>
<protein>
    <submittedName>
        <fullName evidence="3">RCG50779</fullName>
    </submittedName>
</protein>
<evidence type="ECO:0000313" key="4">
    <source>
        <dbReference type="Proteomes" id="UP000234681"/>
    </source>
</evidence>
<dbReference type="EMBL" id="CH474035">
    <property type="protein sequence ID" value="EDL87129.1"/>
    <property type="molecule type" value="Genomic_DNA"/>
</dbReference>
<dbReference type="Proteomes" id="UP000234681">
    <property type="component" value="Chromosome 7"/>
</dbReference>
<dbReference type="PANTHER" id="PTHR19877">
    <property type="entry name" value="EUKARYOTIC TRANSLATION INITIATION FACTOR 3 SUBUNIT I"/>
    <property type="match status" value="1"/>
</dbReference>
<gene>
    <name evidence="3" type="ORF">rCG_50779</name>
</gene>
<keyword evidence="2" id="KW-0677">Repeat</keyword>
<dbReference type="AlphaFoldDB" id="A6KC13"/>
<keyword evidence="1" id="KW-0853">WD repeat</keyword>
<organism evidence="3 4">
    <name type="scientific">Rattus norvegicus</name>
    <name type="common">Rat</name>
    <dbReference type="NCBI Taxonomy" id="10116"/>
    <lineage>
        <taxon>Eukaryota</taxon>
        <taxon>Metazoa</taxon>
        <taxon>Chordata</taxon>
        <taxon>Craniata</taxon>
        <taxon>Vertebrata</taxon>
        <taxon>Euteleostomi</taxon>
        <taxon>Mammalia</taxon>
        <taxon>Eutheria</taxon>
        <taxon>Euarchontoglires</taxon>
        <taxon>Glires</taxon>
        <taxon>Rodentia</taxon>
        <taxon>Myomorpha</taxon>
        <taxon>Muroidea</taxon>
        <taxon>Muridae</taxon>
        <taxon>Murinae</taxon>
        <taxon>Rattus</taxon>
    </lineage>
</organism>
<evidence type="ECO:0000256" key="2">
    <source>
        <dbReference type="ARBA" id="ARBA00022737"/>
    </source>
</evidence>
<reference evidence="3 4" key="1">
    <citation type="submission" date="2005-09" db="EMBL/GenBank/DDBJ databases">
        <authorList>
            <person name="Mural R.J."/>
            <person name="Li P.W."/>
            <person name="Adams M.D."/>
            <person name="Amanatides P.G."/>
            <person name="Baden-Tillson H."/>
            <person name="Barnstead M."/>
            <person name="Chin S.H."/>
            <person name="Dew I."/>
            <person name="Evans C.A."/>
            <person name="Ferriera S."/>
            <person name="Flanigan M."/>
            <person name="Fosler C."/>
            <person name="Glodek A."/>
            <person name="Gu Z."/>
            <person name="Holt R.A."/>
            <person name="Jennings D."/>
            <person name="Kraft C.L."/>
            <person name="Lu F."/>
            <person name="Nguyen T."/>
            <person name="Nusskern D.R."/>
            <person name="Pfannkoch C.M."/>
            <person name="Sitter C."/>
            <person name="Sutton G.G."/>
            <person name="Venter J.C."/>
            <person name="Wang Z."/>
            <person name="Woodage T."/>
            <person name="Zheng X.H."/>
            <person name="Zhong F."/>
        </authorList>
    </citation>
    <scope>NUCLEOTIDE SEQUENCE [LARGE SCALE GENOMIC DNA]</scope>
    <source>
        <strain>BN</strain>
        <strain evidence="4">Sprague-Dawley</strain>
    </source>
</reference>